<evidence type="ECO:0000256" key="4">
    <source>
        <dbReference type="ARBA" id="ARBA00023163"/>
    </source>
</evidence>
<accession>A0A859FAU4</accession>
<organism evidence="7 8">
    <name type="scientific">Paenalkalicoccus suaedae</name>
    <dbReference type="NCBI Taxonomy" id="2592382"/>
    <lineage>
        <taxon>Bacteria</taxon>
        <taxon>Bacillati</taxon>
        <taxon>Bacillota</taxon>
        <taxon>Bacilli</taxon>
        <taxon>Bacillales</taxon>
        <taxon>Bacillaceae</taxon>
        <taxon>Paenalkalicoccus</taxon>
    </lineage>
</organism>
<dbReference type="GO" id="GO:0003677">
    <property type="term" value="F:DNA binding"/>
    <property type="evidence" value="ECO:0007669"/>
    <property type="project" value="UniProtKB-KW"/>
</dbReference>
<dbReference type="PANTHER" id="PTHR34294:SF1">
    <property type="entry name" value="TRANSCRIPTIONAL REGULATOR LSRR"/>
    <property type="match status" value="1"/>
</dbReference>
<dbReference type="InterPro" id="IPR012318">
    <property type="entry name" value="HTH_CRP"/>
</dbReference>
<dbReference type="InterPro" id="IPR007324">
    <property type="entry name" value="Sugar-bd_dom_put"/>
</dbReference>
<dbReference type="Pfam" id="PF13545">
    <property type="entry name" value="HTH_Crp_2"/>
    <property type="match status" value="1"/>
</dbReference>
<proteinExistence type="inferred from homology"/>
<dbReference type="EMBL" id="CP041372">
    <property type="protein sequence ID" value="QKS70463.1"/>
    <property type="molecule type" value="Genomic_DNA"/>
</dbReference>
<reference evidence="8" key="1">
    <citation type="submission" date="2019-07" db="EMBL/GenBank/DDBJ databases">
        <title>Bacillus alkalisoli sp. nov. isolated from saline soil.</title>
        <authorList>
            <person name="Sun J.-Q."/>
            <person name="Xu L."/>
        </authorList>
    </citation>
    <scope>NUCLEOTIDE SEQUENCE [LARGE SCALE GENOMIC DNA]</scope>
    <source>
        <strain evidence="8">M4U3P1</strain>
    </source>
</reference>
<evidence type="ECO:0000259" key="6">
    <source>
        <dbReference type="Pfam" id="PF13545"/>
    </source>
</evidence>
<evidence type="ECO:0000313" key="7">
    <source>
        <dbReference type="EMBL" id="QKS70463.1"/>
    </source>
</evidence>
<dbReference type="Pfam" id="PF04198">
    <property type="entry name" value="Sugar-bind"/>
    <property type="match status" value="1"/>
</dbReference>
<dbReference type="InterPro" id="IPR013324">
    <property type="entry name" value="RNA_pol_sigma_r3/r4-like"/>
</dbReference>
<keyword evidence="3" id="KW-0238">DNA-binding</keyword>
<comment type="similarity">
    <text evidence="1">Belongs to the SorC transcriptional regulatory family.</text>
</comment>
<evidence type="ECO:0000259" key="5">
    <source>
        <dbReference type="Pfam" id="PF04198"/>
    </source>
</evidence>
<name>A0A859FAU4_9BACI</name>
<keyword evidence="4" id="KW-0804">Transcription</keyword>
<keyword evidence="2" id="KW-0805">Transcription regulation</keyword>
<dbReference type="Gene3D" id="1.10.10.60">
    <property type="entry name" value="Homeodomain-like"/>
    <property type="match status" value="1"/>
</dbReference>
<dbReference type="PANTHER" id="PTHR34294">
    <property type="entry name" value="TRANSCRIPTIONAL REGULATOR-RELATED"/>
    <property type="match status" value="1"/>
</dbReference>
<dbReference type="GO" id="GO:0006355">
    <property type="term" value="P:regulation of DNA-templated transcription"/>
    <property type="evidence" value="ECO:0007669"/>
    <property type="project" value="InterPro"/>
</dbReference>
<feature type="domain" description="Sugar-binding" evidence="5">
    <location>
        <begin position="59"/>
        <end position="310"/>
    </location>
</feature>
<dbReference type="Gene3D" id="3.40.50.1360">
    <property type="match status" value="1"/>
</dbReference>
<dbReference type="SUPFAM" id="SSF88659">
    <property type="entry name" value="Sigma3 and sigma4 domains of RNA polymerase sigma factors"/>
    <property type="match status" value="1"/>
</dbReference>
<dbReference type="AlphaFoldDB" id="A0A859FAU4"/>
<evidence type="ECO:0000256" key="1">
    <source>
        <dbReference type="ARBA" id="ARBA00010466"/>
    </source>
</evidence>
<sequence length="316" mass="34617">MTKDKLSRVVKVAKMYYQLDYSQQTIAKELGISRPSVSRLLHAAKEKGIVKITIVDPDEGVAELADVIKARFGLKECIIADAPVNENQVIKEELGRKAAEYLHGIVKDGDIIGTTWGTTLYEVARHMQPKSIHNVTVTQLNGGVSYSETNTYAAEILHFLGNAFHTSPYFLPLPAVVDHLVVKQAIVSDRHIRHVLELGKKATIALLTVGERHEDSALVKANYYTEEDKHVLKSRQAVGDICSRMITIDGDICDADINDRTIGIELESLRDIDHSILVVGGLTKVEGILGALHGGYANVLIIDQYAAQALADMGAN</sequence>
<evidence type="ECO:0000313" key="8">
    <source>
        <dbReference type="Proteomes" id="UP000318138"/>
    </source>
</evidence>
<evidence type="ECO:0000256" key="2">
    <source>
        <dbReference type="ARBA" id="ARBA00023015"/>
    </source>
</evidence>
<feature type="domain" description="HTH crp-type" evidence="6">
    <location>
        <begin position="18"/>
        <end position="58"/>
    </location>
</feature>
<dbReference type="InterPro" id="IPR037171">
    <property type="entry name" value="NagB/RpiA_transferase-like"/>
</dbReference>
<dbReference type="InterPro" id="IPR051054">
    <property type="entry name" value="SorC_transcr_regulators"/>
</dbReference>
<gene>
    <name evidence="7" type="ORF">FLK61_27300</name>
</gene>
<dbReference type="SUPFAM" id="SSF100950">
    <property type="entry name" value="NagB/RpiA/CoA transferase-like"/>
    <property type="match status" value="1"/>
</dbReference>
<protein>
    <submittedName>
        <fullName evidence="7">Sugar-binding transcriptional regulator</fullName>
    </submittedName>
</protein>
<dbReference type="RefSeq" id="WP_176008501.1">
    <property type="nucleotide sequence ID" value="NZ_CP041372.2"/>
</dbReference>
<dbReference type="Proteomes" id="UP000318138">
    <property type="component" value="Chromosome"/>
</dbReference>
<keyword evidence="8" id="KW-1185">Reference proteome</keyword>
<dbReference type="KEGG" id="psua:FLK61_27300"/>
<evidence type="ECO:0000256" key="3">
    <source>
        <dbReference type="ARBA" id="ARBA00023125"/>
    </source>
</evidence>
<dbReference type="GO" id="GO:0030246">
    <property type="term" value="F:carbohydrate binding"/>
    <property type="evidence" value="ECO:0007669"/>
    <property type="project" value="InterPro"/>
</dbReference>